<dbReference type="GO" id="GO:0009294">
    <property type="term" value="P:DNA-mediated transformation"/>
    <property type="evidence" value="ECO:0007669"/>
    <property type="project" value="InterPro"/>
</dbReference>
<accession>A0A2G9YIS6</accession>
<organism evidence="4 5">
    <name type="scientific">Candidatus Sherwoodlollariibacterium unditelluris</name>
    <dbReference type="NCBI Taxonomy" id="1974757"/>
    <lineage>
        <taxon>Bacteria</taxon>
        <taxon>Pseudomonadati</taxon>
        <taxon>Candidatus Omnitrophota</taxon>
        <taxon>Candidatus Sherwoodlollariibacterium</taxon>
    </lineage>
</organism>
<dbReference type="Pfam" id="PF17782">
    <property type="entry name" value="WHD_DprA"/>
    <property type="match status" value="1"/>
</dbReference>
<gene>
    <name evidence="4" type="primary">dprA</name>
    <name evidence="4" type="ORF">COX41_04630</name>
</gene>
<dbReference type="Gene3D" id="1.10.10.10">
    <property type="entry name" value="Winged helix-like DNA-binding domain superfamily/Winged helix DNA-binding domain"/>
    <property type="match status" value="1"/>
</dbReference>
<name>A0A2G9YIS6_9BACT</name>
<dbReference type="Proteomes" id="UP000231292">
    <property type="component" value="Unassembled WGS sequence"/>
</dbReference>
<comment type="caution">
    <text evidence="4">The sequence shown here is derived from an EMBL/GenBank/DDBJ whole genome shotgun (WGS) entry which is preliminary data.</text>
</comment>
<dbReference type="SUPFAM" id="SSF47781">
    <property type="entry name" value="RuvA domain 2-like"/>
    <property type="match status" value="1"/>
</dbReference>
<dbReference type="SUPFAM" id="SSF102405">
    <property type="entry name" value="MCP/YpsA-like"/>
    <property type="match status" value="1"/>
</dbReference>
<protein>
    <submittedName>
        <fullName evidence="4">DNA-protecting protein DprA</fullName>
    </submittedName>
</protein>
<dbReference type="PANTHER" id="PTHR43022:SF1">
    <property type="entry name" value="PROTEIN SMF"/>
    <property type="match status" value="1"/>
</dbReference>
<dbReference type="EMBL" id="PCRK01000114">
    <property type="protein sequence ID" value="PIP19104.1"/>
    <property type="molecule type" value="Genomic_DNA"/>
</dbReference>
<evidence type="ECO:0000259" key="2">
    <source>
        <dbReference type="Pfam" id="PF02481"/>
    </source>
</evidence>
<feature type="domain" description="Smf/DprA SLOG" evidence="2">
    <location>
        <begin position="81"/>
        <end position="291"/>
    </location>
</feature>
<proteinExistence type="inferred from homology"/>
<evidence type="ECO:0000313" key="5">
    <source>
        <dbReference type="Proteomes" id="UP000231292"/>
    </source>
</evidence>
<dbReference type="InterPro" id="IPR003488">
    <property type="entry name" value="DprA"/>
</dbReference>
<dbReference type="InterPro" id="IPR010994">
    <property type="entry name" value="RuvA_2-like"/>
</dbReference>
<feature type="domain" description="DprA winged helix" evidence="3">
    <location>
        <begin position="302"/>
        <end position="356"/>
    </location>
</feature>
<sequence length="365" mass="40597">MNQNQDLKYWHAINKIEQIGPSRFKKLYNFFPSMELAFFADFKNLKKAGFSEKIADLFTDQRRGIDPDKEFERLLADQIEIITIKDKNYPKLLKEIYNPPALLYIRGNLKKQDEFAVAVVGTRKPSNYGRQVVPMIVQDLTENKITIVSGLAMGIDSLSQETCLASGGRTIAVLGSGVDNNSIYPRINYNLAQEIIENGALVSEYPPGTDPRKEHFPARNRIISGLCLGVLVIEAGESSGALITAHFALDQNREVFSTPGNIFSPNSFGTNNLIKKGAKLVTSSQDVLDELNLSLATEYVKTQSIIPDTPEEAEILKNLSHEPTHVDKIIKKTKLPVSKVNSTLSMMELKGKVKNLGNANYVLSH</sequence>
<dbReference type="Pfam" id="PF02481">
    <property type="entry name" value="DNA_processg_A"/>
    <property type="match status" value="1"/>
</dbReference>
<dbReference type="AlphaFoldDB" id="A0A2G9YIS6"/>
<dbReference type="Gene3D" id="3.40.50.450">
    <property type="match status" value="1"/>
</dbReference>
<evidence type="ECO:0000256" key="1">
    <source>
        <dbReference type="ARBA" id="ARBA00006525"/>
    </source>
</evidence>
<dbReference type="InterPro" id="IPR041614">
    <property type="entry name" value="DprA_WH"/>
</dbReference>
<reference evidence="4 5" key="1">
    <citation type="submission" date="2017-09" db="EMBL/GenBank/DDBJ databases">
        <title>Depth-based differentiation of microbial function through sediment-hosted aquifers and enrichment of novel symbionts in the deep terrestrial subsurface.</title>
        <authorList>
            <person name="Probst A.J."/>
            <person name="Ladd B."/>
            <person name="Jarett J.K."/>
            <person name="Geller-Mcgrath D.E."/>
            <person name="Sieber C.M."/>
            <person name="Emerson J.B."/>
            <person name="Anantharaman K."/>
            <person name="Thomas B.C."/>
            <person name="Malmstrom R."/>
            <person name="Stieglmeier M."/>
            <person name="Klingl A."/>
            <person name="Woyke T."/>
            <person name="Ryan C.M."/>
            <person name="Banfield J.F."/>
        </authorList>
    </citation>
    <scope>NUCLEOTIDE SEQUENCE [LARGE SCALE GENOMIC DNA]</scope>
    <source>
        <strain evidence="4">CG23_combo_of_CG06-09_8_20_14_all_41_10</strain>
    </source>
</reference>
<evidence type="ECO:0000259" key="3">
    <source>
        <dbReference type="Pfam" id="PF17782"/>
    </source>
</evidence>
<dbReference type="PANTHER" id="PTHR43022">
    <property type="entry name" value="PROTEIN SMF"/>
    <property type="match status" value="1"/>
</dbReference>
<comment type="similarity">
    <text evidence="1">Belongs to the DprA/Smf family.</text>
</comment>
<dbReference type="NCBIfam" id="TIGR00732">
    <property type="entry name" value="dprA"/>
    <property type="match status" value="1"/>
</dbReference>
<evidence type="ECO:0000313" key="4">
    <source>
        <dbReference type="EMBL" id="PIP19104.1"/>
    </source>
</evidence>
<dbReference type="InterPro" id="IPR036388">
    <property type="entry name" value="WH-like_DNA-bd_sf"/>
</dbReference>
<dbReference type="InterPro" id="IPR057666">
    <property type="entry name" value="DrpA_SLOG"/>
</dbReference>